<name>A0A371EQ69_MUCPR</name>
<evidence type="ECO:0000313" key="2">
    <source>
        <dbReference type="Proteomes" id="UP000257109"/>
    </source>
</evidence>
<evidence type="ECO:0000313" key="1">
    <source>
        <dbReference type="EMBL" id="RDX68096.1"/>
    </source>
</evidence>
<reference evidence="1" key="1">
    <citation type="submission" date="2018-05" db="EMBL/GenBank/DDBJ databases">
        <title>Draft genome of Mucuna pruriens seed.</title>
        <authorList>
            <person name="Nnadi N.E."/>
            <person name="Vos R."/>
            <person name="Hasami M.H."/>
            <person name="Devisetty U.K."/>
            <person name="Aguiy J.C."/>
        </authorList>
    </citation>
    <scope>NUCLEOTIDE SEQUENCE [LARGE SCALE GENOMIC DNA]</scope>
    <source>
        <strain evidence="1">JCA_2017</strain>
    </source>
</reference>
<protein>
    <submittedName>
        <fullName evidence="1">Uncharacterized protein</fullName>
    </submittedName>
</protein>
<dbReference type="Proteomes" id="UP000257109">
    <property type="component" value="Unassembled WGS sequence"/>
</dbReference>
<comment type="caution">
    <text evidence="1">The sequence shown here is derived from an EMBL/GenBank/DDBJ whole genome shotgun (WGS) entry which is preliminary data.</text>
</comment>
<dbReference type="AlphaFoldDB" id="A0A371EQ69"/>
<gene>
    <name evidence="1" type="ORF">CR513_52952</name>
</gene>
<feature type="non-terminal residue" evidence="1">
    <location>
        <position position="131"/>
    </location>
</feature>
<organism evidence="1 2">
    <name type="scientific">Mucuna pruriens</name>
    <name type="common">Velvet bean</name>
    <name type="synonym">Dolichos pruriens</name>
    <dbReference type="NCBI Taxonomy" id="157652"/>
    <lineage>
        <taxon>Eukaryota</taxon>
        <taxon>Viridiplantae</taxon>
        <taxon>Streptophyta</taxon>
        <taxon>Embryophyta</taxon>
        <taxon>Tracheophyta</taxon>
        <taxon>Spermatophyta</taxon>
        <taxon>Magnoliopsida</taxon>
        <taxon>eudicotyledons</taxon>
        <taxon>Gunneridae</taxon>
        <taxon>Pentapetalae</taxon>
        <taxon>rosids</taxon>
        <taxon>fabids</taxon>
        <taxon>Fabales</taxon>
        <taxon>Fabaceae</taxon>
        <taxon>Papilionoideae</taxon>
        <taxon>50 kb inversion clade</taxon>
        <taxon>NPAAA clade</taxon>
        <taxon>indigoferoid/millettioid clade</taxon>
        <taxon>Phaseoleae</taxon>
        <taxon>Mucuna</taxon>
    </lineage>
</organism>
<dbReference type="EMBL" id="QJKJ01012688">
    <property type="protein sequence ID" value="RDX68096.1"/>
    <property type="molecule type" value="Genomic_DNA"/>
</dbReference>
<proteinExistence type="predicted"/>
<keyword evidence="2" id="KW-1185">Reference proteome</keyword>
<accession>A0A371EQ69</accession>
<sequence length="131" mass="15402">MIECLEKCCGRHIVLIKELREEVNSKFEHWRQALEPKFFCLSRILEINYKMIGKSMKLSHSRCKLSDECVATQERTRYKMIVYMRRYWSSKNEYIKVVWGFAKKVIGGTNEDIALGRYKPTTYMGSCSGAV</sequence>